<reference evidence="2 3" key="1">
    <citation type="submission" date="2008-07" db="EMBL/GenBank/DDBJ databases">
        <authorList>
            <person name="El-Sayed N."/>
            <person name="Caler E."/>
            <person name="Inman J."/>
            <person name="Amedeo P."/>
            <person name="Hass B."/>
            <person name="Wortman J."/>
        </authorList>
    </citation>
    <scope>NUCLEOTIDE SEQUENCE [LARGE SCALE GENOMIC DNA]</scope>
    <source>
        <strain evidence="3">ATCC 50983 / TXsc</strain>
    </source>
</reference>
<dbReference type="RefSeq" id="XP_002783747.1">
    <property type="nucleotide sequence ID" value="XM_002783701.1"/>
</dbReference>
<accession>C5KJ00</accession>
<sequence length="328" mass="35875">MTETSVTSSGGEGGKTDKDQQHGAPPGILVSQTSSALFSAALRDAARSTLGNEGETPSLSLAELVALSPVKVCEELLGFSIHSPALENLFFIGTNGSKLGVSLSGFSSAWNLPPHHEAYYDATLWNAIKPKTGTVSPRFTYERFTRTLSLSVSECVGNTAPIRLYAYCGFLPRPIADTIKTALLSKVSPDGTAVDGNSDVLVRRQIQKITFKPKDEIPADELRVLYQRYVDSCQGILNKADAQLKEVQELELPNLRHPLNLLKQWASLPQAIEHGDSLVRTLERERRIQSRLASHPSGVILTWATRRLFYGALLRATPLFHDSDIGFC</sequence>
<dbReference type="Proteomes" id="UP000007800">
    <property type="component" value="Unassembled WGS sequence"/>
</dbReference>
<feature type="region of interest" description="Disordered" evidence="1">
    <location>
        <begin position="1"/>
        <end position="26"/>
    </location>
</feature>
<dbReference type="EMBL" id="GG673435">
    <property type="protein sequence ID" value="EER15543.1"/>
    <property type="molecule type" value="Genomic_DNA"/>
</dbReference>
<organism evidence="3">
    <name type="scientific">Perkinsus marinus (strain ATCC 50983 / TXsc)</name>
    <dbReference type="NCBI Taxonomy" id="423536"/>
    <lineage>
        <taxon>Eukaryota</taxon>
        <taxon>Sar</taxon>
        <taxon>Alveolata</taxon>
        <taxon>Perkinsozoa</taxon>
        <taxon>Perkinsea</taxon>
        <taxon>Perkinsida</taxon>
        <taxon>Perkinsidae</taxon>
        <taxon>Perkinsus</taxon>
    </lineage>
</organism>
<evidence type="ECO:0000313" key="3">
    <source>
        <dbReference type="Proteomes" id="UP000007800"/>
    </source>
</evidence>
<dbReference type="AlphaFoldDB" id="C5KJ00"/>
<keyword evidence="3" id="KW-1185">Reference proteome</keyword>
<dbReference type="OrthoDB" id="443342at2759"/>
<protein>
    <submittedName>
        <fullName evidence="2">Uncharacterized protein</fullName>
    </submittedName>
</protein>
<proteinExistence type="predicted"/>
<evidence type="ECO:0000256" key="1">
    <source>
        <dbReference type="SAM" id="MobiDB-lite"/>
    </source>
</evidence>
<dbReference type="InParanoid" id="C5KJ00"/>
<dbReference type="GeneID" id="9046322"/>
<gene>
    <name evidence="2" type="ORF">Pmar_PMAR015908</name>
</gene>
<evidence type="ECO:0000313" key="2">
    <source>
        <dbReference type="EMBL" id="EER15543.1"/>
    </source>
</evidence>
<name>C5KJ00_PERM5</name>